<dbReference type="RefSeq" id="WP_208153477.1">
    <property type="nucleotide sequence ID" value="NZ_JAGEVF010000004.1"/>
</dbReference>
<name>A0ABS3T0V1_9FLAO</name>
<comment type="caution">
    <text evidence="2">The sequence shown here is derived from an EMBL/GenBank/DDBJ whole genome shotgun (WGS) entry which is preliminary data.</text>
</comment>
<evidence type="ECO:0008006" key="4">
    <source>
        <dbReference type="Google" id="ProtNLM"/>
    </source>
</evidence>
<proteinExistence type="predicted"/>
<sequence length="46" mass="4982">MINLLTALLYDWSNGVIMIGVFALVVVILIGVLINFMLSGKGKEDS</sequence>
<keyword evidence="1" id="KW-1133">Transmembrane helix</keyword>
<accession>A0ABS3T0V1</accession>
<gene>
    <name evidence="2" type="ORF">J4050_06415</name>
</gene>
<keyword evidence="1" id="KW-0812">Transmembrane</keyword>
<dbReference type="Proteomes" id="UP000676776">
    <property type="component" value="Unassembled WGS sequence"/>
</dbReference>
<keyword evidence="3" id="KW-1185">Reference proteome</keyword>
<evidence type="ECO:0000313" key="3">
    <source>
        <dbReference type="Proteomes" id="UP000676776"/>
    </source>
</evidence>
<evidence type="ECO:0000313" key="2">
    <source>
        <dbReference type="EMBL" id="MBO3116371.1"/>
    </source>
</evidence>
<evidence type="ECO:0000256" key="1">
    <source>
        <dbReference type="SAM" id="Phobius"/>
    </source>
</evidence>
<organism evidence="2 3">
    <name type="scientific">Winogradskyella pelagia</name>
    <dbReference type="NCBI Taxonomy" id="2819984"/>
    <lineage>
        <taxon>Bacteria</taxon>
        <taxon>Pseudomonadati</taxon>
        <taxon>Bacteroidota</taxon>
        <taxon>Flavobacteriia</taxon>
        <taxon>Flavobacteriales</taxon>
        <taxon>Flavobacteriaceae</taxon>
        <taxon>Winogradskyella</taxon>
    </lineage>
</organism>
<reference evidence="2 3" key="1">
    <citation type="submission" date="2021-03" db="EMBL/GenBank/DDBJ databases">
        <title>Winogradskyella sp. nov., isolated from costal sediment.</title>
        <authorList>
            <person name="Gao C."/>
        </authorList>
    </citation>
    <scope>NUCLEOTIDE SEQUENCE [LARGE SCALE GENOMIC DNA]</scope>
    <source>
        <strain evidence="2 3">DF17</strain>
    </source>
</reference>
<keyword evidence="1" id="KW-0472">Membrane</keyword>
<feature type="transmembrane region" description="Helical" evidence="1">
    <location>
        <begin position="12"/>
        <end position="38"/>
    </location>
</feature>
<protein>
    <recommendedName>
        <fullName evidence="4">Oxaloacetate decarboxylase</fullName>
    </recommendedName>
</protein>
<dbReference type="EMBL" id="JAGEVF010000004">
    <property type="protein sequence ID" value="MBO3116371.1"/>
    <property type="molecule type" value="Genomic_DNA"/>
</dbReference>